<keyword evidence="3" id="KW-0413">Isomerase</keyword>
<dbReference type="GO" id="GO:0016853">
    <property type="term" value="F:isomerase activity"/>
    <property type="evidence" value="ECO:0007669"/>
    <property type="project" value="UniProtKB-KW"/>
</dbReference>
<evidence type="ECO:0000313" key="4">
    <source>
        <dbReference type="Proteomes" id="UP000549911"/>
    </source>
</evidence>
<dbReference type="SUPFAM" id="SSF51004">
    <property type="entry name" value="C-terminal (heme d1) domain of cytochrome cd1-nitrite reductase"/>
    <property type="match status" value="1"/>
</dbReference>
<dbReference type="Pfam" id="PF10282">
    <property type="entry name" value="Lactonase"/>
    <property type="match status" value="1"/>
</dbReference>
<comment type="caution">
    <text evidence="3">The sequence shown here is derived from an EMBL/GenBank/DDBJ whole genome shotgun (WGS) entry which is preliminary data.</text>
</comment>
<organism evidence="3 4">
    <name type="scientific">Nocardioides cavernae</name>
    <dbReference type="NCBI Taxonomy" id="1921566"/>
    <lineage>
        <taxon>Bacteria</taxon>
        <taxon>Bacillati</taxon>
        <taxon>Actinomycetota</taxon>
        <taxon>Actinomycetes</taxon>
        <taxon>Propionibacteriales</taxon>
        <taxon>Nocardioidaceae</taxon>
        <taxon>Nocardioides</taxon>
    </lineage>
</organism>
<reference evidence="3 4" key="2">
    <citation type="submission" date="2020-08" db="EMBL/GenBank/DDBJ databases">
        <title>The Agave Microbiome: Exploring the role of microbial communities in plant adaptations to desert environments.</title>
        <authorList>
            <person name="Partida-Martinez L.P."/>
        </authorList>
    </citation>
    <scope>NUCLEOTIDE SEQUENCE [LARGE SCALE GENOMIC DNA]</scope>
    <source>
        <strain evidence="3 4">AT2.17</strain>
    </source>
</reference>
<dbReference type="PANTHER" id="PTHR30344:SF1">
    <property type="entry name" value="6-PHOSPHOGLUCONOLACTONASE"/>
    <property type="match status" value="1"/>
</dbReference>
<dbReference type="PROSITE" id="PS51318">
    <property type="entry name" value="TAT"/>
    <property type="match status" value="1"/>
</dbReference>
<reference evidence="3 4" key="1">
    <citation type="submission" date="2020-07" db="EMBL/GenBank/DDBJ databases">
        <authorList>
            <person name="Partida-Martinez L."/>
            <person name="Huntemann M."/>
            <person name="Clum A."/>
            <person name="Wang J."/>
            <person name="Palaniappan K."/>
            <person name="Ritter S."/>
            <person name="Chen I.-M."/>
            <person name="Stamatis D."/>
            <person name="Reddy T."/>
            <person name="O'Malley R."/>
            <person name="Daum C."/>
            <person name="Shapiro N."/>
            <person name="Ivanova N."/>
            <person name="Kyrpides N."/>
            <person name="Woyke T."/>
        </authorList>
    </citation>
    <scope>NUCLEOTIDE SEQUENCE [LARGE SCALE GENOMIC DNA]</scope>
    <source>
        <strain evidence="3 4">AT2.17</strain>
    </source>
</reference>
<dbReference type="Proteomes" id="UP000549911">
    <property type="component" value="Unassembled WGS sequence"/>
</dbReference>
<dbReference type="InterPro" id="IPR019405">
    <property type="entry name" value="Lactonase_7-beta_prop"/>
</dbReference>
<sequence>MSHPSSTRRSVLVGAAAAGAGIAGTAATASAAVPRARHPRRDLIAYVGSRTTRQRNARGAGITVWRVPAGHGGPWELLQTVTADDNDPTTPTPADAVPVNPSFVVLSDDQRFLYAVHGDSTKVSAFAVDPRSGTLSLLDTVDCGRPNPVHLAIDPSGRWLVVAFLTAPGAVLVLPRNADGSLGAVTSTLELPGTPGPHKTQQLGPNPHHVVFDPTGRWLAVADRGVDRVFVAALDATTGALSLNDPGWAQVREIEGPRHIAFHPHRPHAYLVNELRSTVTTFDWNSSAGTLEATQVVPSHAPTFVGDTRGAEIAVSPSGRYVYASNRSGAGDNTPGGPDPDTIGVFEVRRSGHLEPVGWVSTEGIRPRFFGVDPTGHRLFVANEVTDTVVGFSLDGGGRVLRRMGVVARTASPTTIAWRG</sequence>
<keyword evidence="2" id="KW-0732">Signal</keyword>
<dbReference type="InterPro" id="IPR006311">
    <property type="entry name" value="TAT_signal"/>
</dbReference>
<evidence type="ECO:0000313" key="3">
    <source>
        <dbReference type="EMBL" id="NYE35362.1"/>
    </source>
</evidence>
<protein>
    <submittedName>
        <fullName evidence="3">6-phosphogluconolactonase (Cycloisomerase 2 family)</fullName>
    </submittedName>
</protein>
<dbReference type="PANTHER" id="PTHR30344">
    <property type="entry name" value="6-PHOSPHOGLUCONOLACTONASE-RELATED"/>
    <property type="match status" value="1"/>
</dbReference>
<evidence type="ECO:0000256" key="1">
    <source>
        <dbReference type="ARBA" id="ARBA00005564"/>
    </source>
</evidence>
<dbReference type="InterPro" id="IPR050282">
    <property type="entry name" value="Cycloisomerase_2"/>
</dbReference>
<dbReference type="EMBL" id="JACCBW010000001">
    <property type="protein sequence ID" value="NYE35362.1"/>
    <property type="molecule type" value="Genomic_DNA"/>
</dbReference>
<dbReference type="GO" id="GO:0017057">
    <property type="term" value="F:6-phosphogluconolactonase activity"/>
    <property type="evidence" value="ECO:0007669"/>
    <property type="project" value="TreeGrafter"/>
</dbReference>
<dbReference type="RefSeq" id="WP_179618025.1">
    <property type="nucleotide sequence ID" value="NZ_JACCBW010000001.1"/>
</dbReference>
<dbReference type="AlphaFoldDB" id="A0A7Y9GZT2"/>
<evidence type="ECO:0000256" key="2">
    <source>
        <dbReference type="SAM" id="SignalP"/>
    </source>
</evidence>
<comment type="similarity">
    <text evidence="1">Belongs to the cycloisomerase 2 family.</text>
</comment>
<dbReference type="InterPro" id="IPR011048">
    <property type="entry name" value="Haem_d1_sf"/>
</dbReference>
<dbReference type="InterPro" id="IPR015943">
    <property type="entry name" value="WD40/YVTN_repeat-like_dom_sf"/>
</dbReference>
<dbReference type="Gene3D" id="2.130.10.10">
    <property type="entry name" value="YVTN repeat-like/Quinoprotein amine dehydrogenase"/>
    <property type="match status" value="1"/>
</dbReference>
<feature type="chain" id="PRO_5031476087" evidence="2">
    <location>
        <begin position="32"/>
        <end position="420"/>
    </location>
</feature>
<accession>A0A7Y9GZT2</accession>
<keyword evidence="4" id="KW-1185">Reference proteome</keyword>
<proteinExistence type="inferred from homology"/>
<feature type="signal peptide" evidence="2">
    <location>
        <begin position="1"/>
        <end position="31"/>
    </location>
</feature>
<gene>
    <name evidence="3" type="ORF">F4692_000466</name>
</gene>
<name>A0A7Y9GZT2_9ACTN</name>